<dbReference type="AlphaFoldDB" id="G0N993"/>
<evidence type="ECO:0000313" key="1">
    <source>
        <dbReference type="EMBL" id="EGT55516.1"/>
    </source>
</evidence>
<evidence type="ECO:0000313" key="2">
    <source>
        <dbReference type="Proteomes" id="UP000008068"/>
    </source>
</evidence>
<proteinExistence type="predicted"/>
<dbReference type="Proteomes" id="UP000008068">
    <property type="component" value="Unassembled WGS sequence"/>
</dbReference>
<accession>G0N993</accession>
<protein>
    <submittedName>
        <fullName evidence="1">Uncharacterized protein</fullName>
    </submittedName>
</protein>
<reference evidence="2" key="1">
    <citation type="submission" date="2011-07" db="EMBL/GenBank/DDBJ databases">
        <authorList>
            <consortium name="Caenorhabditis brenneri Sequencing and Analysis Consortium"/>
            <person name="Wilson R.K."/>
        </authorList>
    </citation>
    <scope>NUCLEOTIDE SEQUENCE [LARGE SCALE GENOMIC DNA]</scope>
    <source>
        <strain evidence="2">PB2801</strain>
    </source>
</reference>
<dbReference type="EMBL" id="GL379851">
    <property type="protein sequence ID" value="EGT55516.1"/>
    <property type="molecule type" value="Genomic_DNA"/>
</dbReference>
<keyword evidence="2" id="KW-1185">Reference proteome</keyword>
<name>G0N993_CAEBE</name>
<dbReference type="HOGENOM" id="CLU_3052316_0_0_1"/>
<dbReference type="InParanoid" id="G0N993"/>
<sequence>MNMSFQKVFSNEQGHFLVFYSIPNLVYFCHWCSKQNKLIREKIQVLPKSCFDPD</sequence>
<organism evidence="2">
    <name type="scientific">Caenorhabditis brenneri</name>
    <name type="common">Nematode worm</name>
    <dbReference type="NCBI Taxonomy" id="135651"/>
    <lineage>
        <taxon>Eukaryota</taxon>
        <taxon>Metazoa</taxon>
        <taxon>Ecdysozoa</taxon>
        <taxon>Nematoda</taxon>
        <taxon>Chromadorea</taxon>
        <taxon>Rhabditida</taxon>
        <taxon>Rhabditina</taxon>
        <taxon>Rhabditomorpha</taxon>
        <taxon>Rhabditoidea</taxon>
        <taxon>Rhabditidae</taxon>
        <taxon>Peloderinae</taxon>
        <taxon>Caenorhabditis</taxon>
    </lineage>
</organism>
<gene>
    <name evidence="1" type="ORF">CAEBREN_24133</name>
</gene>